<accession>A0ABQ9XEP1</accession>
<dbReference type="EMBL" id="JARBJD010000147">
    <property type="protein sequence ID" value="KAK2949865.1"/>
    <property type="molecule type" value="Genomic_DNA"/>
</dbReference>
<comment type="caution">
    <text evidence="2">The sequence shown here is derived from an EMBL/GenBank/DDBJ whole genome shotgun (WGS) entry which is preliminary data.</text>
</comment>
<protein>
    <submittedName>
        <fullName evidence="2">Uncharacterized protein</fullName>
    </submittedName>
</protein>
<evidence type="ECO:0000256" key="1">
    <source>
        <dbReference type="SAM" id="MobiDB-lite"/>
    </source>
</evidence>
<name>A0ABQ9XEP1_9EUKA</name>
<reference evidence="2 3" key="1">
    <citation type="journal article" date="2022" name="bioRxiv">
        <title>Genomics of Preaxostyla Flagellates Illuminates Evolutionary Transitions and the Path Towards Mitochondrial Loss.</title>
        <authorList>
            <person name="Novak L.V.F."/>
            <person name="Treitli S.C."/>
            <person name="Pyrih J."/>
            <person name="Halakuc P."/>
            <person name="Pipaliya S.V."/>
            <person name="Vacek V."/>
            <person name="Brzon O."/>
            <person name="Soukal P."/>
            <person name="Eme L."/>
            <person name="Dacks J.B."/>
            <person name="Karnkowska A."/>
            <person name="Elias M."/>
            <person name="Hampl V."/>
        </authorList>
    </citation>
    <scope>NUCLEOTIDE SEQUENCE [LARGE SCALE GENOMIC DNA]</scope>
    <source>
        <strain evidence="2">NAU3</strain>
        <tissue evidence="2">Gut</tissue>
    </source>
</reference>
<proteinExistence type="predicted"/>
<feature type="region of interest" description="Disordered" evidence="1">
    <location>
        <begin position="313"/>
        <end position="332"/>
    </location>
</feature>
<keyword evidence="3" id="KW-1185">Reference proteome</keyword>
<sequence length="332" mass="36797">MPSHRPWSLPHIHFVKITLLKPNRNRQVLSRLIHTCALLFVVHPKSITGTEQCLTLNYVPLPVTIVTHLLPFHPFSPCLLSGSTQTLATAGKGNRDPSPLYSPPTVSLPTHIPFMPSISVNLVNFSSSSIDASPASALPPSSITSSPITLLDEYPSLSSFRRRPAPLRQQTPVYDASLVPSAPPHQPRRHPPLAFLRASTRHFHVPHVTRTELSAVAVHPPTILVLGDVLTVLLLPQHVALSQLQPAHQTHQWVGHKLRQRERQSSVHALWVLRDLIDSCTTLVSFSAQETKRRIALKLRLLAKDFQAKTKISPRTTTENIDAIPESPSEQT</sequence>
<dbReference type="Proteomes" id="UP001281761">
    <property type="component" value="Unassembled WGS sequence"/>
</dbReference>
<evidence type="ECO:0000313" key="3">
    <source>
        <dbReference type="Proteomes" id="UP001281761"/>
    </source>
</evidence>
<organism evidence="2 3">
    <name type="scientific">Blattamonas nauphoetae</name>
    <dbReference type="NCBI Taxonomy" id="2049346"/>
    <lineage>
        <taxon>Eukaryota</taxon>
        <taxon>Metamonada</taxon>
        <taxon>Preaxostyla</taxon>
        <taxon>Oxymonadida</taxon>
        <taxon>Blattamonas</taxon>
    </lineage>
</organism>
<gene>
    <name evidence="2" type="ORF">BLNAU_15168</name>
</gene>
<evidence type="ECO:0000313" key="2">
    <source>
        <dbReference type="EMBL" id="KAK2949865.1"/>
    </source>
</evidence>